<gene>
    <name evidence="1" type="ORF">ACE1B6_09720</name>
</gene>
<name>A0ABV4Y9W1_9CYAN</name>
<sequence length="149" mass="17094">MDKQGKVDFLWRYQPSKNTADGLLMSYIKHNLFLPAREMMLQPLRAYWLALAYQEKGDIDPVLLERIFRKAVYALEKHALYLCDQAGIDYPVNFYQGKPILRTFPLLEESANGENTADSDSSNCQNNRAIADELFELVGSEEFDDTGFS</sequence>
<protein>
    <submittedName>
        <fullName evidence="1">Uncharacterized protein</fullName>
    </submittedName>
</protein>
<dbReference type="Proteomes" id="UP001576776">
    <property type="component" value="Unassembled WGS sequence"/>
</dbReference>
<dbReference type="RefSeq" id="WP_413257059.1">
    <property type="nucleotide sequence ID" value="NZ_JBHFNS010000042.1"/>
</dbReference>
<proteinExistence type="predicted"/>
<keyword evidence="2" id="KW-1185">Reference proteome</keyword>
<evidence type="ECO:0000313" key="2">
    <source>
        <dbReference type="Proteomes" id="UP001576776"/>
    </source>
</evidence>
<comment type="caution">
    <text evidence="1">The sequence shown here is derived from an EMBL/GenBank/DDBJ whole genome shotgun (WGS) entry which is preliminary data.</text>
</comment>
<dbReference type="EMBL" id="JBHFNS010000042">
    <property type="protein sequence ID" value="MFB2935547.1"/>
    <property type="molecule type" value="Genomic_DNA"/>
</dbReference>
<evidence type="ECO:0000313" key="1">
    <source>
        <dbReference type="EMBL" id="MFB2935547.1"/>
    </source>
</evidence>
<reference evidence="1 2" key="1">
    <citation type="submission" date="2024-09" db="EMBL/GenBank/DDBJ databases">
        <title>Floridaenema gen nov. (Aerosakkonemataceae, Aerosakkonematales ord. nov., Cyanobacteria) from benthic tropical and subtropical fresh waters, with the description of four new species.</title>
        <authorList>
            <person name="Moretto J.A."/>
            <person name="Berthold D.E."/>
            <person name="Lefler F.W."/>
            <person name="Huang I.-S."/>
            <person name="Laughinghouse H. IV."/>
        </authorList>
    </citation>
    <scope>NUCLEOTIDE SEQUENCE [LARGE SCALE GENOMIC DNA]</scope>
    <source>
        <strain evidence="1 2">BLCC-F154</strain>
    </source>
</reference>
<accession>A0ABV4Y9W1</accession>
<organism evidence="1 2">
    <name type="scientific">Floridaenema fluviatile BLCC-F154</name>
    <dbReference type="NCBI Taxonomy" id="3153640"/>
    <lineage>
        <taxon>Bacteria</taxon>
        <taxon>Bacillati</taxon>
        <taxon>Cyanobacteriota</taxon>
        <taxon>Cyanophyceae</taxon>
        <taxon>Oscillatoriophycideae</taxon>
        <taxon>Aerosakkonematales</taxon>
        <taxon>Aerosakkonemataceae</taxon>
        <taxon>Floridanema</taxon>
        <taxon>Floridanema fluviatile</taxon>
    </lineage>
</organism>